<gene>
    <name evidence="2" type="ORF">ACFSYJ_43060</name>
</gene>
<dbReference type="RefSeq" id="WP_345407144.1">
    <property type="nucleotide sequence ID" value="NZ_BAABHG010000021.1"/>
</dbReference>
<accession>A0ABW5GX28</accession>
<dbReference type="PANTHER" id="PTHR22625">
    <property type="entry name" value="PLEXIN"/>
    <property type="match status" value="1"/>
</dbReference>
<dbReference type="Gene3D" id="2.60.40.10">
    <property type="entry name" value="Immunoglobulins"/>
    <property type="match status" value="4"/>
</dbReference>
<feature type="domain" description="IPT/TIG" evidence="1">
    <location>
        <begin position="300"/>
        <end position="394"/>
    </location>
</feature>
<name>A0ABW5GX28_9PSEU</name>
<comment type="caution">
    <text evidence="2">The sequence shown here is derived from an EMBL/GenBank/DDBJ whole genome shotgun (WGS) entry which is preliminary data.</text>
</comment>
<keyword evidence="3" id="KW-1185">Reference proteome</keyword>
<feature type="domain" description="IPT/TIG" evidence="1">
    <location>
        <begin position="482"/>
        <end position="568"/>
    </location>
</feature>
<evidence type="ECO:0000313" key="3">
    <source>
        <dbReference type="Proteomes" id="UP001597419"/>
    </source>
</evidence>
<dbReference type="CDD" id="cd00102">
    <property type="entry name" value="IPT"/>
    <property type="match status" value="2"/>
</dbReference>
<sequence>MPKYYETFLCTAVPESAESTKLRLAVVVSPRLSAEPDVPGGAPVTSDQLGKWPDALNWAAILPTWTVTVTQGTTTVTRPAQEIGGPYDVQTWNAIFPATMATTPYVPPVAEDAGTNPRALPGVATFPVGAVRDAVKKLHVTVLREHRTEFPPAAQLGNLAEFTPIRNALAPPLVQEVLDTQLTGGVVGTALDRVFAQLDLFHGARPGSALPPATITAVAPPTGSPSGGTAVALTGTSFVQNGSEVFFGGKAAGSVRVVSPTSITCTTPPGTFGAQVDVLVRTPGGISAVSPAARFTYLDPPTVSTVDKNRGPSAGGTTVTVTGTNFVAGNGPDGKPNTSVKFGDADATAVSVGSDPTSLTCVTPPAGTDPTVDVVVTTKGGSSAKTAASRYTYVPLPAVTGLTPASGPVAGGQAVTVTGTHLAAATEVHFGPARVSPAPGGTDTSLTCTSPAGTAGVVDVTVVTDGGTSVRSDADRYTYLARPTVTALTPAKGPAAGGTTVTVTGTNMTGATSVTFGGVPGTSLTGVTPTSLTVTSPAGTAGGSVHVVVHTAPAGDSTESAADLFTYTG</sequence>
<dbReference type="SUPFAM" id="SSF81296">
    <property type="entry name" value="E set domains"/>
    <property type="match status" value="4"/>
</dbReference>
<dbReference type="CDD" id="cd00603">
    <property type="entry name" value="IPT_PCSR"/>
    <property type="match status" value="1"/>
</dbReference>
<proteinExistence type="predicted"/>
<dbReference type="InterPro" id="IPR002909">
    <property type="entry name" value="IPT_dom"/>
</dbReference>
<reference evidence="3" key="1">
    <citation type="journal article" date="2019" name="Int. J. Syst. Evol. Microbiol.">
        <title>The Global Catalogue of Microorganisms (GCM) 10K type strain sequencing project: providing services to taxonomists for standard genome sequencing and annotation.</title>
        <authorList>
            <consortium name="The Broad Institute Genomics Platform"/>
            <consortium name="The Broad Institute Genome Sequencing Center for Infectious Disease"/>
            <person name="Wu L."/>
            <person name="Ma J."/>
        </authorList>
    </citation>
    <scope>NUCLEOTIDE SEQUENCE [LARGE SCALE GENOMIC DNA]</scope>
    <source>
        <strain evidence="3">CGMCC 4.7643</strain>
    </source>
</reference>
<dbReference type="SMART" id="SM00429">
    <property type="entry name" value="IPT"/>
    <property type="match status" value="4"/>
</dbReference>
<dbReference type="InterPro" id="IPR031148">
    <property type="entry name" value="Plexin"/>
</dbReference>
<feature type="domain" description="IPT/TIG" evidence="1">
    <location>
        <begin position="396"/>
        <end position="480"/>
    </location>
</feature>
<evidence type="ECO:0000313" key="2">
    <source>
        <dbReference type="EMBL" id="MFD2465461.1"/>
    </source>
</evidence>
<organism evidence="2 3">
    <name type="scientific">Amycolatopsis samaneae</name>
    <dbReference type="NCBI Taxonomy" id="664691"/>
    <lineage>
        <taxon>Bacteria</taxon>
        <taxon>Bacillati</taxon>
        <taxon>Actinomycetota</taxon>
        <taxon>Actinomycetes</taxon>
        <taxon>Pseudonocardiales</taxon>
        <taxon>Pseudonocardiaceae</taxon>
        <taxon>Amycolatopsis</taxon>
    </lineage>
</organism>
<protein>
    <submittedName>
        <fullName evidence="2">IPT/TIG domain-containing protein</fullName>
    </submittedName>
</protein>
<dbReference type="InterPro" id="IPR013783">
    <property type="entry name" value="Ig-like_fold"/>
</dbReference>
<dbReference type="Proteomes" id="UP001597419">
    <property type="component" value="Unassembled WGS sequence"/>
</dbReference>
<feature type="domain" description="IPT/TIG" evidence="1">
    <location>
        <begin position="212"/>
        <end position="298"/>
    </location>
</feature>
<dbReference type="EMBL" id="JBHUKU010000033">
    <property type="protein sequence ID" value="MFD2465461.1"/>
    <property type="molecule type" value="Genomic_DNA"/>
</dbReference>
<dbReference type="InterPro" id="IPR014756">
    <property type="entry name" value="Ig_E-set"/>
</dbReference>
<evidence type="ECO:0000259" key="1">
    <source>
        <dbReference type="SMART" id="SM00429"/>
    </source>
</evidence>
<dbReference type="PANTHER" id="PTHR22625:SF70">
    <property type="entry name" value="PLEXIN A, ISOFORM A"/>
    <property type="match status" value="1"/>
</dbReference>
<dbReference type="Pfam" id="PF01833">
    <property type="entry name" value="TIG"/>
    <property type="match status" value="4"/>
</dbReference>